<protein>
    <submittedName>
        <fullName evidence="3">Uncharacterized protein</fullName>
    </submittedName>
</protein>
<organism evidence="3 4">
    <name type="scientific">Triplophysa tibetana</name>
    <dbReference type="NCBI Taxonomy" id="1572043"/>
    <lineage>
        <taxon>Eukaryota</taxon>
        <taxon>Metazoa</taxon>
        <taxon>Chordata</taxon>
        <taxon>Craniata</taxon>
        <taxon>Vertebrata</taxon>
        <taxon>Euteleostomi</taxon>
        <taxon>Actinopterygii</taxon>
        <taxon>Neopterygii</taxon>
        <taxon>Teleostei</taxon>
        <taxon>Ostariophysi</taxon>
        <taxon>Cypriniformes</taxon>
        <taxon>Nemacheilidae</taxon>
        <taxon>Triplophysa</taxon>
    </lineage>
</organism>
<evidence type="ECO:0000256" key="1">
    <source>
        <dbReference type="SAM" id="MobiDB-lite"/>
    </source>
</evidence>
<name>A0A5A9P3S9_9TELE</name>
<feature type="chain" id="PRO_5022866271" evidence="2">
    <location>
        <begin position="27"/>
        <end position="75"/>
    </location>
</feature>
<dbReference type="AlphaFoldDB" id="A0A5A9P3S9"/>
<dbReference type="Proteomes" id="UP000324632">
    <property type="component" value="Chromosome 9"/>
</dbReference>
<accession>A0A5A9P3S9</accession>
<comment type="caution">
    <text evidence="3">The sequence shown here is derived from an EMBL/GenBank/DDBJ whole genome shotgun (WGS) entry which is preliminary data.</text>
</comment>
<gene>
    <name evidence="3" type="ORF">E1301_Tti018812</name>
</gene>
<feature type="region of interest" description="Disordered" evidence="1">
    <location>
        <begin position="43"/>
        <end position="65"/>
    </location>
</feature>
<dbReference type="EMBL" id="SOYY01000009">
    <property type="protein sequence ID" value="KAA0716618.1"/>
    <property type="molecule type" value="Genomic_DNA"/>
</dbReference>
<evidence type="ECO:0000256" key="2">
    <source>
        <dbReference type="SAM" id="SignalP"/>
    </source>
</evidence>
<evidence type="ECO:0000313" key="4">
    <source>
        <dbReference type="Proteomes" id="UP000324632"/>
    </source>
</evidence>
<evidence type="ECO:0000313" key="3">
    <source>
        <dbReference type="EMBL" id="KAA0716618.1"/>
    </source>
</evidence>
<reference evidence="3 4" key="1">
    <citation type="journal article" date="2019" name="Mol. Ecol. Resour.">
        <title>Chromosome-level genome assembly of Triplophysa tibetana, a fish adapted to the harsh high-altitude environment of the Tibetan Plateau.</title>
        <authorList>
            <person name="Yang X."/>
            <person name="Liu H."/>
            <person name="Ma Z."/>
            <person name="Zou Y."/>
            <person name="Zou M."/>
            <person name="Mao Y."/>
            <person name="Li X."/>
            <person name="Wang H."/>
            <person name="Chen T."/>
            <person name="Wang W."/>
            <person name="Yang R."/>
        </authorList>
    </citation>
    <scope>NUCLEOTIDE SEQUENCE [LARGE SCALE GENOMIC DNA]</scope>
    <source>
        <strain evidence="3">TTIB1903HZAU</strain>
        <tissue evidence="3">Muscle</tissue>
    </source>
</reference>
<feature type="signal peptide" evidence="2">
    <location>
        <begin position="1"/>
        <end position="26"/>
    </location>
</feature>
<keyword evidence="2" id="KW-0732">Signal</keyword>
<proteinExistence type="predicted"/>
<keyword evidence="4" id="KW-1185">Reference proteome</keyword>
<sequence length="75" mass="7914">MALWTSPVTLLLCVLHLGLHLHRLHQSDVSLTSIMALPSVNSTVGRSSKSLDQHLAPPSTGSSLASPTVNFSLAL</sequence>